<dbReference type="Pfam" id="PF02518">
    <property type="entry name" value="HATPase_c"/>
    <property type="match status" value="1"/>
</dbReference>
<evidence type="ECO:0000256" key="2">
    <source>
        <dbReference type="ARBA" id="ARBA00022475"/>
    </source>
</evidence>
<keyword evidence="5 9" id="KW-0418">Kinase</keyword>
<protein>
    <submittedName>
        <fullName evidence="9">Sensor histidine kinase</fullName>
    </submittedName>
</protein>
<evidence type="ECO:0000256" key="7">
    <source>
        <dbReference type="SAM" id="Phobius"/>
    </source>
</evidence>
<dbReference type="InterPro" id="IPR003660">
    <property type="entry name" value="HAMP_dom"/>
</dbReference>
<dbReference type="CDD" id="cd06225">
    <property type="entry name" value="HAMP"/>
    <property type="match status" value="1"/>
</dbReference>
<dbReference type="GO" id="GO:0005886">
    <property type="term" value="C:plasma membrane"/>
    <property type="evidence" value="ECO:0007669"/>
    <property type="project" value="UniProtKB-SubCell"/>
</dbReference>
<evidence type="ECO:0000256" key="3">
    <source>
        <dbReference type="ARBA" id="ARBA00022553"/>
    </source>
</evidence>
<reference evidence="9 10" key="1">
    <citation type="submission" date="2018-05" db="EMBL/GenBank/DDBJ databases">
        <title>Paenibacillus flagellatus sp. nov., isolated from selenium mineral soil.</title>
        <authorList>
            <person name="Dai X."/>
        </authorList>
    </citation>
    <scope>NUCLEOTIDE SEQUENCE [LARGE SCALE GENOMIC DNA]</scope>
    <source>
        <strain evidence="9 10">DXL2</strain>
    </source>
</reference>
<sequence>MKRLLRLRDFSIFHKMLAAFLAVLFPLMAVTWLINEKGSESIRREISLSTLNTTRYYLESLDKEADRIVRYLPKYVTDDDLMEIAAAGNELSVYERTQTIWDIQQRLQLMKESSPFIEEARAYVPSIGRTLLSADYETSIDRSEYEAMQTKNRTYEEPLLFWDDRLFISMQVPAVTQREPLFVVGVELSSQRIRQSLAQIGSTLGGKSVLVNVDRGWHIQSGSDPALVATAEAFVRSVRAEGKTEGYETVRYEGETYLAVYKFSPLWNSYSVSLIPEANVLGPIRKYRVWFWWACALAALVVLFFSYSLFRLIYRPLMRLVHSFRRVQQNRLEPIAIDRGRDEFGYLYQAFNDTIHSLRTLIEDNYEQQIRNQRSELKRLQAQINPHFLYNCFFVLCRLIKSDRQKEKAYQFCLYIGEYFHFITRNDEDDIPLELEVKHSRTYVDMQSVCYGERIHVEFDCEEQGLALTVPRLVLQPVIENAYKHALGNMRAEGELWVRGEREADGFAFYVEDNGNAVTEADIDRLNARLRHSENRFEETTGLVNVHRRIQLRYGPGYGVSIARSELGGMRVKIFIGLS</sequence>
<feature type="transmembrane region" description="Helical" evidence="7">
    <location>
        <begin position="290"/>
        <end position="310"/>
    </location>
</feature>
<keyword evidence="10" id="KW-1185">Reference proteome</keyword>
<evidence type="ECO:0000256" key="6">
    <source>
        <dbReference type="ARBA" id="ARBA00023136"/>
    </source>
</evidence>
<dbReference type="InterPro" id="IPR050640">
    <property type="entry name" value="Bact_2-comp_sensor_kinase"/>
</dbReference>
<dbReference type="Gene3D" id="3.30.565.10">
    <property type="entry name" value="Histidine kinase-like ATPase, C-terminal domain"/>
    <property type="match status" value="1"/>
</dbReference>
<feature type="domain" description="HAMP" evidence="8">
    <location>
        <begin position="311"/>
        <end position="363"/>
    </location>
</feature>
<dbReference type="InterPro" id="IPR036890">
    <property type="entry name" value="HATPase_C_sf"/>
</dbReference>
<evidence type="ECO:0000256" key="4">
    <source>
        <dbReference type="ARBA" id="ARBA00022679"/>
    </source>
</evidence>
<dbReference type="EMBL" id="QJVJ01000003">
    <property type="protein sequence ID" value="PYI55590.1"/>
    <property type="molecule type" value="Genomic_DNA"/>
</dbReference>
<dbReference type="PANTHER" id="PTHR34220">
    <property type="entry name" value="SENSOR HISTIDINE KINASE YPDA"/>
    <property type="match status" value="1"/>
</dbReference>
<dbReference type="PROSITE" id="PS50885">
    <property type="entry name" value="HAMP"/>
    <property type="match status" value="1"/>
</dbReference>
<evidence type="ECO:0000313" key="10">
    <source>
        <dbReference type="Proteomes" id="UP000247476"/>
    </source>
</evidence>
<dbReference type="Gene3D" id="6.10.340.10">
    <property type="match status" value="1"/>
</dbReference>
<dbReference type="RefSeq" id="WP_110839391.1">
    <property type="nucleotide sequence ID" value="NZ_QJVJ01000003.1"/>
</dbReference>
<dbReference type="InterPro" id="IPR003594">
    <property type="entry name" value="HATPase_dom"/>
</dbReference>
<dbReference type="SMART" id="SM00304">
    <property type="entry name" value="HAMP"/>
    <property type="match status" value="1"/>
</dbReference>
<comment type="caution">
    <text evidence="9">The sequence shown here is derived from an EMBL/GenBank/DDBJ whole genome shotgun (WGS) entry which is preliminary data.</text>
</comment>
<keyword evidence="6 7" id="KW-0472">Membrane</keyword>
<feature type="transmembrane region" description="Helical" evidence="7">
    <location>
        <begin position="12"/>
        <end position="34"/>
    </location>
</feature>
<dbReference type="AlphaFoldDB" id="A0A2V5KL18"/>
<evidence type="ECO:0000313" key="9">
    <source>
        <dbReference type="EMBL" id="PYI55590.1"/>
    </source>
</evidence>
<dbReference type="SUPFAM" id="SSF55874">
    <property type="entry name" value="ATPase domain of HSP90 chaperone/DNA topoisomerase II/histidine kinase"/>
    <property type="match status" value="1"/>
</dbReference>
<dbReference type="SUPFAM" id="SSF158472">
    <property type="entry name" value="HAMP domain-like"/>
    <property type="match status" value="1"/>
</dbReference>
<dbReference type="GO" id="GO:0000155">
    <property type="term" value="F:phosphorelay sensor kinase activity"/>
    <property type="evidence" value="ECO:0007669"/>
    <property type="project" value="InterPro"/>
</dbReference>
<keyword evidence="3" id="KW-0597">Phosphoprotein</keyword>
<dbReference type="PANTHER" id="PTHR34220:SF7">
    <property type="entry name" value="SENSOR HISTIDINE KINASE YPDA"/>
    <property type="match status" value="1"/>
</dbReference>
<keyword evidence="2" id="KW-1003">Cell membrane</keyword>
<evidence type="ECO:0000259" key="8">
    <source>
        <dbReference type="PROSITE" id="PS50885"/>
    </source>
</evidence>
<keyword evidence="4" id="KW-0808">Transferase</keyword>
<keyword evidence="7" id="KW-1133">Transmembrane helix</keyword>
<keyword evidence="7" id="KW-0812">Transmembrane</keyword>
<name>A0A2V5KL18_9BACL</name>
<proteinExistence type="predicted"/>
<accession>A0A2V5KL18</accession>
<evidence type="ECO:0000256" key="1">
    <source>
        <dbReference type="ARBA" id="ARBA00004651"/>
    </source>
</evidence>
<comment type="subcellular location">
    <subcellularLocation>
        <location evidence="1">Cell membrane</location>
        <topology evidence="1">Multi-pass membrane protein</topology>
    </subcellularLocation>
</comment>
<organism evidence="9 10">
    <name type="scientific">Paenibacillus flagellatus</name>
    <dbReference type="NCBI Taxonomy" id="2211139"/>
    <lineage>
        <taxon>Bacteria</taxon>
        <taxon>Bacillati</taxon>
        <taxon>Bacillota</taxon>
        <taxon>Bacilli</taxon>
        <taxon>Bacillales</taxon>
        <taxon>Paenibacillaceae</taxon>
        <taxon>Paenibacillus</taxon>
    </lineage>
</organism>
<dbReference type="OrthoDB" id="2062925at2"/>
<evidence type="ECO:0000256" key="5">
    <source>
        <dbReference type="ARBA" id="ARBA00022777"/>
    </source>
</evidence>
<gene>
    <name evidence="9" type="ORF">DLM86_07615</name>
</gene>
<dbReference type="Proteomes" id="UP000247476">
    <property type="component" value="Unassembled WGS sequence"/>
</dbReference>
<dbReference type="InterPro" id="IPR010559">
    <property type="entry name" value="Sig_transdc_His_kin_internal"/>
</dbReference>
<dbReference type="Pfam" id="PF06580">
    <property type="entry name" value="His_kinase"/>
    <property type="match status" value="1"/>
</dbReference>